<evidence type="ECO:0000313" key="1">
    <source>
        <dbReference type="EMBL" id="CAJ0597832.1"/>
    </source>
</evidence>
<dbReference type="PANTHER" id="PTHR31362:SF0">
    <property type="entry name" value="EXOSTOSIN DOMAIN-CONTAINING PROTEIN-RELATED"/>
    <property type="match status" value="1"/>
</dbReference>
<proteinExistence type="predicted"/>
<dbReference type="Pfam" id="PF03385">
    <property type="entry name" value="STELLO"/>
    <property type="match status" value="1"/>
</dbReference>
<dbReference type="Proteomes" id="UP001176961">
    <property type="component" value="Unassembled WGS sequence"/>
</dbReference>
<evidence type="ECO:0000313" key="2">
    <source>
        <dbReference type="Proteomes" id="UP001176961"/>
    </source>
</evidence>
<gene>
    <name evidence="1" type="ORF">CYNAS_LOCUS9815</name>
</gene>
<dbReference type="InterPro" id="IPR005049">
    <property type="entry name" value="STL-like"/>
</dbReference>
<dbReference type="AlphaFoldDB" id="A0AA36M5M4"/>
<reference evidence="1" key="1">
    <citation type="submission" date="2023-07" db="EMBL/GenBank/DDBJ databases">
        <authorList>
            <consortium name="CYATHOMIX"/>
        </authorList>
    </citation>
    <scope>NUCLEOTIDE SEQUENCE</scope>
    <source>
        <strain evidence="1">N/A</strain>
    </source>
</reference>
<organism evidence="1 2">
    <name type="scientific">Cylicocyclus nassatus</name>
    <name type="common">Nematode worm</name>
    <dbReference type="NCBI Taxonomy" id="53992"/>
    <lineage>
        <taxon>Eukaryota</taxon>
        <taxon>Metazoa</taxon>
        <taxon>Ecdysozoa</taxon>
        <taxon>Nematoda</taxon>
        <taxon>Chromadorea</taxon>
        <taxon>Rhabditida</taxon>
        <taxon>Rhabditina</taxon>
        <taxon>Rhabditomorpha</taxon>
        <taxon>Strongyloidea</taxon>
        <taxon>Strongylidae</taxon>
        <taxon>Cylicocyclus</taxon>
    </lineage>
</organism>
<accession>A0AA36M5M4</accession>
<comment type="caution">
    <text evidence="1">The sequence shown here is derived from an EMBL/GenBank/DDBJ whole genome shotgun (WGS) entry which is preliminary data.</text>
</comment>
<name>A0AA36M5M4_CYLNA</name>
<sequence length="315" mass="36327">MGLASADHSLSRMLVYRLKTSGPRMRQMEVFVLLLLQRYEYPLMTPVEKFPQTEYLDCRQVYVNLTFSPTMDNTFSDTNLAQQKIDYMNELEDWCGNVPAANQSSGTTTVSQLTISHGSNAALSGKRDTVLVIINNWPWRRSLGLLQRIHEPYFGLTIYCGTFDENGIADEGYPATLEAFSFVNVHPDEIVQGYHLYFCLTKVAEMRLRNVKGYFVTADDLVFNFWHNINLNFVYHPLGIVRRVNDSTWYNGTLGLTKNSFQSGSGQNWLWLELDRAILAVHAQNIDREIEDRAQQRWRFRKVDSVFGKKAKKKP</sequence>
<protein>
    <submittedName>
        <fullName evidence="1">Uncharacterized protein</fullName>
    </submittedName>
</protein>
<dbReference type="EMBL" id="CATQJL010000223">
    <property type="protein sequence ID" value="CAJ0597832.1"/>
    <property type="molecule type" value="Genomic_DNA"/>
</dbReference>
<keyword evidence="2" id="KW-1185">Reference proteome</keyword>
<dbReference type="PANTHER" id="PTHR31362">
    <property type="entry name" value="GLYCOSYLTRANSFERASE STELLO1-RELATED"/>
    <property type="match status" value="1"/>
</dbReference>